<sequence length="312" mass="35031">MHRIYVPSNFDIGDVAYFFEDTINTITSLNLTEVCFDFTRLTFIKPAGVVSLWNLVDLIGAKFPFIQLYYSIPDGYVQKPLLYPSVDYLDDSLFFEKVMGKRQHVASKPRSTTNGLEKLHHGKYNLMYIQNTISWLKGNVSLRKKSFGVLETALGEVFNNINNHSRSVIGGCAFAQHYPKNKEIHLCIADTGVGIPQKIRTKYSHDQLGNPLHRDCDAIMFATRAKVTTESTPGNRGMGFDNLLAIMGNNKGSMTIVSGKGKLTYDYNASTIISPDKIIIDDAAHSLPGTLIMLKFKTDTLDIEEEEDLEWS</sequence>
<dbReference type="AlphaFoldDB" id="A0A7X0VEH9"/>
<comment type="caution">
    <text evidence="1">The sequence shown here is derived from an EMBL/GenBank/DDBJ whole genome shotgun (WGS) entry which is preliminary data.</text>
</comment>
<dbReference type="SUPFAM" id="SSF55874">
    <property type="entry name" value="ATPase domain of HSP90 chaperone/DNA topoisomerase II/histidine kinase"/>
    <property type="match status" value="1"/>
</dbReference>
<evidence type="ECO:0000313" key="1">
    <source>
        <dbReference type="EMBL" id="MBB6670298.1"/>
    </source>
</evidence>
<name>A0A7X0VEH9_9BACL</name>
<organism evidence="1 2">
    <name type="scientific">Cohnella nanjingensis</name>
    <dbReference type="NCBI Taxonomy" id="1387779"/>
    <lineage>
        <taxon>Bacteria</taxon>
        <taxon>Bacillati</taxon>
        <taxon>Bacillota</taxon>
        <taxon>Bacilli</taxon>
        <taxon>Bacillales</taxon>
        <taxon>Paenibacillaceae</taxon>
        <taxon>Cohnella</taxon>
    </lineage>
</organism>
<dbReference type="InterPro" id="IPR036890">
    <property type="entry name" value="HATPase_C_sf"/>
</dbReference>
<dbReference type="RefSeq" id="WP_185141733.1">
    <property type="nucleotide sequence ID" value="NZ_JACJVP010000007.1"/>
</dbReference>
<accession>A0A7X0VEH9</accession>
<proteinExistence type="predicted"/>
<dbReference type="EMBL" id="JACJVP010000007">
    <property type="protein sequence ID" value="MBB6670298.1"/>
    <property type="molecule type" value="Genomic_DNA"/>
</dbReference>
<keyword evidence="2" id="KW-1185">Reference proteome</keyword>
<gene>
    <name evidence="1" type="ORF">H7C19_06310</name>
</gene>
<protein>
    <submittedName>
        <fullName evidence="1">Uncharacterized protein</fullName>
    </submittedName>
</protein>
<reference evidence="1 2" key="1">
    <citation type="submission" date="2020-08" db="EMBL/GenBank/DDBJ databases">
        <title>Cohnella phylogeny.</title>
        <authorList>
            <person name="Dunlap C."/>
        </authorList>
    </citation>
    <scope>NUCLEOTIDE SEQUENCE [LARGE SCALE GENOMIC DNA]</scope>
    <source>
        <strain evidence="1 2">DSM 28246</strain>
    </source>
</reference>
<dbReference type="Proteomes" id="UP000547209">
    <property type="component" value="Unassembled WGS sequence"/>
</dbReference>
<dbReference type="Gene3D" id="3.30.565.10">
    <property type="entry name" value="Histidine kinase-like ATPase, C-terminal domain"/>
    <property type="match status" value="1"/>
</dbReference>
<evidence type="ECO:0000313" key="2">
    <source>
        <dbReference type="Proteomes" id="UP000547209"/>
    </source>
</evidence>